<proteinExistence type="predicted"/>
<dbReference type="AlphaFoldDB" id="A0A642UKZ7"/>
<sequence length="288" mass="32387">MGLLDVLKSKASPEEDLKQLGVPLATCDFKCDTCEHPLPSSLKISADDDGASLWKSMKPYEIHLLVSTGKNDWPHDACEVKGSVEHAVNEWKGCPPLTIDPKVNVTSFPAERSSVLIMPFFVWLKDVTPENVGASLDKIVPELFEKREKGEKIEEYQDLLGDKSGVKVEVDHQNCYVFLCSHRTRDKRCGVSAPYMKKEFDMHLRDDGVYRDVGDTTPGGVMVGFTNHVGQHKWACNVLIYRKTDGELIWLARATPNSVGPIYEECVKQGKTFADYTRLVQKTKPVEW</sequence>
<dbReference type="InterPro" id="IPR036249">
    <property type="entry name" value="Thioredoxin-like_sf"/>
</dbReference>
<dbReference type="GeneID" id="54783203"/>
<dbReference type="Pfam" id="PF06999">
    <property type="entry name" value="Suc_Fer-like"/>
    <property type="match status" value="1"/>
</dbReference>
<dbReference type="EMBL" id="SWFT01000137">
    <property type="protein sequence ID" value="KAA8898708.1"/>
    <property type="molecule type" value="Genomic_DNA"/>
</dbReference>
<dbReference type="Proteomes" id="UP000449547">
    <property type="component" value="Unassembled WGS sequence"/>
</dbReference>
<protein>
    <recommendedName>
        <fullName evidence="3">Actin patches distal protein 1</fullName>
    </recommendedName>
</protein>
<dbReference type="PANTHER" id="PTHR31902">
    <property type="entry name" value="ACTIN PATCHES DISTAL PROTEIN 1"/>
    <property type="match status" value="1"/>
</dbReference>
<dbReference type="OrthoDB" id="10253744at2759"/>
<reference evidence="1 2" key="1">
    <citation type="submission" date="2019-07" db="EMBL/GenBank/DDBJ databases">
        <title>Genome assembly of two rare yeast pathogens: Diutina rugosa and Trichomonascus ciferrii.</title>
        <authorList>
            <person name="Mixao V."/>
            <person name="Saus E."/>
            <person name="Hansen A."/>
            <person name="Lass-Flor C."/>
            <person name="Gabaldon T."/>
        </authorList>
    </citation>
    <scope>NUCLEOTIDE SEQUENCE [LARGE SCALE GENOMIC DNA]</scope>
    <source>
        <strain evidence="1 2">CBS 613</strain>
    </source>
</reference>
<evidence type="ECO:0000313" key="1">
    <source>
        <dbReference type="EMBL" id="KAA8898708.1"/>
    </source>
</evidence>
<name>A0A642UKZ7_DIURU</name>
<dbReference type="CDD" id="cd03062">
    <property type="entry name" value="TRX_Fd_Sucrase"/>
    <property type="match status" value="1"/>
</dbReference>
<evidence type="ECO:0000313" key="2">
    <source>
        <dbReference type="Proteomes" id="UP000449547"/>
    </source>
</evidence>
<dbReference type="InterPro" id="IPR009737">
    <property type="entry name" value="Aim32/Apd1-like"/>
</dbReference>
<dbReference type="VEuPathDB" id="FungiDB:DIURU_004552"/>
<dbReference type="RefSeq" id="XP_034010633.1">
    <property type="nucleotide sequence ID" value="XM_034157438.1"/>
</dbReference>
<organism evidence="1 2">
    <name type="scientific">Diutina rugosa</name>
    <name type="common">Yeast</name>
    <name type="synonym">Candida rugosa</name>
    <dbReference type="NCBI Taxonomy" id="5481"/>
    <lineage>
        <taxon>Eukaryota</taxon>
        <taxon>Fungi</taxon>
        <taxon>Dikarya</taxon>
        <taxon>Ascomycota</taxon>
        <taxon>Saccharomycotina</taxon>
        <taxon>Pichiomycetes</taxon>
        <taxon>Debaryomycetaceae</taxon>
        <taxon>Diutina</taxon>
    </lineage>
</organism>
<gene>
    <name evidence="1" type="ORF">DIURU_004552</name>
</gene>
<keyword evidence="2" id="KW-1185">Reference proteome</keyword>
<accession>A0A642UKZ7</accession>
<comment type="caution">
    <text evidence="1">The sequence shown here is derived from an EMBL/GenBank/DDBJ whole genome shotgun (WGS) entry which is preliminary data.</text>
</comment>
<dbReference type="Gene3D" id="3.40.30.10">
    <property type="entry name" value="Glutaredoxin"/>
    <property type="match status" value="1"/>
</dbReference>
<evidence type="ECO:0008006" key="3">
    <source>
        <dbReference type="Google" id="ProtNLM"/>
    </source>
</evidence>
<dbReference type="PANTHER" id="PTHR31902:SF14">
    <property type="entry name" value="ACTIN PATCHES DISTAL PROTEIN 1"/>
    <property type="match status" value="1"/>
</dbReference>
<dbReference type="OMA" id="VICYINE"/>
<dbReference type="SUPFAM" id="SSF52833">
    <property type="entry name" value="Thioredoxin-like"/>
    <property type="match status" value="1"/>
</dbReference>